<gene>
    <name evidence="3" type="ORF">MEDL_10329</name>
</gene>
<dbReference type="EMBL" id="CAJPWZ010000517">
    <property type="protein sequence ID" value="CAG2195381.1"/>
    <property type="molecule type" value="Genomic_DNA"/>
</dbReference>
<dbReference type="Proteomes" id="UP000683360">
    <property type="component" value="Unassembled WGS sequence"/>
</dbReference>
<evidence type="ECO:0000256" key="1">
    <source>
        <dbReference type="ARBA" id="ARBA00023157"/>
    </source>
</evidence>
<evidence type="ECO:0000313" key="4">
    <source>
        <dbReference type="Proteomes" id="UP000683360"/>
    </source>
</evidence>
<dbReference type="InterPro" id="IPR001304">
    <property type="entry name" value="C-type_lectin-like"/>
</dbReference>
<dbReference type="InterPro" id="IPR050111">
    <property type="entry name" value="C-type_lectin/snaclec_domain"/>
</dbReference>
<dbReference type="InterPro" id="IPR016186">
    <property type="entry name" value="C-type_lectin-like/link_sf"/>
</dbReference>
<proteinExistence type="predicted"/>
<evidence type="ECO:0000259" key="2">
    <source>
        <dbReference type="PROSITE" id="PS50041"/>
    </source>
</evidence>
<dbReference type="Gene3D" id="3.10.100.10">
    <property type="entry name" value="Mannose-Binding Protein A, subunit A"/>
    <property type="match status" value="2"/>
</dbReference>
<dbReference type="InterPro" id="IPR018378">
    <property type="entry name" value="C-type_lectin_CS"/>
</dbReference>
<dbReference type="PANTHER" id="PTHR22803">
    <property type="entry name" value="MANNOSE, PHOSPHOLIPASE, LECTIN RECEPTOR RELATED"/>
    <property type="match status" value="1"/>
</dbReference>
<sequence>METECPLGWQHYNSSCYFFSSESLNWYLAQSACRGHDARLAEIETKDRQDYITDLAKRFHSHDYWIGGRDDIIEDRWIWSSTDQPFTYSNWGPNEPDGGTGQNCLAMYAPYTWQWIDGTCSYSRQFISDHVLTKCPSGWQQYNSSCYVPSSKRLTWYNAESNCQSNGSKLVEIETKEQQASLTDLAKRYYSNYNFWLGGKDEISENRWIWSSTNHSLTYTNWGISEPNGGKGENCLAMYGFWTYKWYDMGCSYLLQFVCEKR</sequence>
<dbReference type="AlphaFoldDB" id="A0A8S3QLD2"/>
<feature type="domain" description="C-type lectin" evidence="2">
    <location>
        <begin position="142"/>
        <end position="260"/>
    </location>
</feature>
<keyword evidence="4" id="KW-1185">Reference proteome</keyword>
<dbReference type="PROSITE" id="PS00615">
    <property type="entry name" value="C_TYPE_LECTIN_1"/>
    <property type="match status" value="1"/>
</dbReference>
<name>A0A8S3QLD2_MYTED</name>
<dbReference type="PROSITE" id="PS50041">
    <property type="entry name" value="C_TYPE_LECTIN_2"/>
    <property type="match status" value="2"/>
</dbReference>
<reference evidence="3" key="1">
    <citation type="submission" date="2021-03" db="EMBL/GenBank/DDBJ databases">
        <authorList>
            <person name="Bekaert M."/>
        </authorList>
    </citation>
    <scope>NUCLEOTIDE SEQUENCE</scope>
</reference>
<comment type="caution">
    <text evidence="3">The sequence shown here is derived from an EMBL/GenBank/DDBJ whole genome shotgun (WGS) entry which is preliminary data.</text>
</comment>
<evidence type="ECO:0000313" key="3">
    <source>
        <dbReference type="EMBL" id="CAG2195381.1"/>
    </source>
</evidence>
<protein>
    <submittedName>
        <fullName evidence="3">MRC</fullName>
    </submittedName>
</protein>
<dbReference type="Pfam" id="PF00059">
    <property type="entry name" value="Lectin_C"/>
    <property type="match status" value="2"/>
</dbReference>
<feature type="domain" description="C-type lectin" evidence="2">
    <location>
        <begin position="12"/>
        <end position="129"/>
    </location>
</feature>
<dbReference type="SMART" id="SM00034">
    <property type="entry name" value="CLECT"/>
    <property type="match status" value="2"/>
</dbReference>
<accession>A0A8S3QLD2</accession>
<dbReference type="CDD" id="cd00037">
    <property type="entry name" value="CLECT"/>
    <property type="match status" value="2"/>
</dbReference>
<dbReference type="SUPFAM" id="SSF56436">
    <property type="entry name" value="C-type lectin-like"/>
    <property type="match status" value="2"/>
</dbReference>
<dbReference type="OrthoDB" id="6122397at2759"/>
<keyword evidence="1" id="KW-1015">Disulfide bond</keyword>
<dbReference type="InterPro" id="IPR016187">
    <property type="entry name" value="CTDL_fold"/>
</dbReference>
<organism evidence="3 4">
    <name type="scientific">Mytilus edulis</name>
    <name type="common">Blue mussel</name>
    <dbReference type="NCBI Taxonomy" id="6550"/>
    <lineage>
        <taxon>Eukaryota</taxon>
        <taxon>Metazoa</taxon>
        <taxon>Spiralia</taxon>
        <taxon>Lophotrochozoa</taxon>
        <taxon>Mollusca</taxon>
        <taxon>Bivalvia</taxon>
        <taxon>Autobranchia</taxon>
        <taxon>Pteriomorphia</taxon>
        <taxon>Mytilida</taxon>
        <taxon>Mytiloidea</taxon>
        <taxon>Mytilidae</taxon>
        <taxon>Mytilinae</taxon>
        <taxon>Mytilus</taxon>
    </lineage>
</organism>